<dbReference type="PaxDb" id="3880-AES60827"/>
<protein>
    <submittedName>
        <fullName evidence="1 2">Uncharacterized protein</fullName>
    </submittedName>
</protein>
<gene>
    <name evidence="1" type="ordered locus">MTR_1g071330</name>
</gene>
<dbReference type="AlphaFoldDB" id="G7ICR9"/>
<proteinExistence type="predicted"/>
<evidence type="ECO:0000313" key="3">
    <source>
        <dbReference type="Proteomes" id="UP000002051"/>
    </source>
</evidence>
<evidence type="ECO:0000313" key="1">
    <source>
        <dbReference type="EMBL" id="AES60827.1"/>
    </source>
</evidence>
<reference evidence="1 3" key="1">
    <citation type="journal article" date="2011" name="Nature">
        <title>The Medicago genome provides insight into the evolution of rhizobial symbioses.</title>
        <authorList>
            <person name="Young N.D."/>
            <person name="Debelle F."/>
            <person name="Oldroyd G.E."/>
            <person name="Geurts R."/>
            <person name="Cannon S.B."/>
            <person name="Udvardi M.K."/>
            <person name="Benedito V.A."/>
            <person name="Mayer K.F."/>
            <person name="Gouzy J."/>
            <person name="Schoof H."/>
            <person name="Van de Peer Y."/>
            <person name="Proost S."/>
            <person name="Cook D.R."/>
            <person name="Meyers B.C."/>
            <person name="Spannagl M."/>
            <person name="Cheung F."/>
            <person name="De Mita S."/>
            <person name="Krishnakumar V."/>
            <person name="Gundlach H."/>
            <person name="Zhou S."/>
            <person name="Mudge J."/>
            <person name="Bharti A.K."/>
            <person name="Murray J.D."/>
            <person name="Naoumkina M.A."/>
            <person name="Rosen B."/>
            <person name="Silverstein K.A."/>
            <person name="Tang H."/>
            <person name="Rombauts S."/>
            <person name="Zhao P.X."/>
            <person name="Zhou P."/>
            <person name="Barbe V."/>
            <person name="Bardou P."/>
            <person name="Bechner M."/>
            <person name="Bellec A."/>
            <person name="Berger A."/>
            <person name="Berges H."/>
            <person name="Bidwell S."/>
            <person name="Bisseling T."/>
            <person name="Choisne N."/>
            <person name="Couloux A."/>
            <person name="Denny R."/>
            <person name="Deshpande S."/>
            <person name="Dai X."/>
            <person name="Doyle J.J."/>
            <person name="Dudez A.M."/>
            <person name="Farmer A.D."/>
            <person name="Fouteau S."/>
            <person name="Franken C."/>
            <person name="Gibelin C."/>
            <person name="Gish J."/>
            <person name="Goldstein S."/>
            <person name="Gonzalez A.J."/>
            <person name="Green P.J."/>
            <person name="Hallab A."/>
            <person name="Hartog M."/>
            <person name="Hua A."/>
            <person name="Humphray S.J."/>
            <person name="Jeong D.H."/>
            <person name="Jing Y."/>
            <person name="Jocker A."/>
            <person name="Kenton S.M."/>
            <person name="Kim D.J."/>
            <person name="Klee K."/>
            <person name="Lai H."/>
            <person name="Lang C."/>
            <person name="Lin S."/>
            <person name="Macmil S.L."/>
            <person name="Magdelenat G."/>
            <person name="Matthews L."/>
            <person name="McCorrison J."/>
            <person name="Monaghan E.L."/>
            <person name="Mun J.H."/>
            <person name="Najar F.Z."/>
            <person name="Nicholson C."/>
            <person name="Noirot C."/>
            <person name="O'Bleness M."/>
            <person name="Paule C.R."/>
            <person name="Poulain J."/>
            <person name="Prion F."/>
            <person name="Qin B."/>
            <person name="Qu C."/>
            <person name="Retzel E.F."/>
            <person name="Riddle C."/>
            <person name="Sallet E."/>
            <person name="Samain S."/>
            <person name="Samson N."/>
            <person name="Sanders I."/>
            <person name="Saurat O."/>
            <person name="Scarpelli C."/>
            <person name="Schiex T."/>
            <person name="Segurens B."/>
            <person name="Severin A.J."/>
            <person name="Sherrier D.J."/>
            <person name="Shi R."/>
            <person name="Sims S."/>
            <person name="Singer S.R."/>
            <person name="Sinharoy S."/>
            <person name="Sterck L."/>
            <person name="Viollet A."/>
            <person name="Wang B.B."/>
            <person name="Wang K."/>
            <person name="Wang M."/>
            <person name="Wang X."/>
            <person name="Warfsmann J."/>
            <person name="Weissenbach J."/>
            <person name="White D.D."/>
            <person name="White J.D."/>
            <person name="Wiley G.B."/>
            <person name="Wincker P."/>
            <person name="Xing Y."/>
            <person name="Yang L."/>
            <person name="Yao Z."/>
            <person name="Ying F."/>
            <person name="Zhai J."/>
            <person name="Zhou L."/>
            <person name="Zuber A."/>
            <person name="Denarie J."/>
            <person name="Dixon R.A."/>
            <person name="May G.D."/>
            <person name="Schwartz D.C."/>
            <person name="Rogers J."/>
            <person name="Quetier F."/>
            <person name="Town C.D."/>
            <person name="Roe B.A."/>
        </authorList>
    </citation>
    <scope>NUCLEOTIDE SEQUENCE [LARGE SCALE GENOMIC DNA]</scope>
    <source>
        <strain evidence="1">A17</strain>
        <strain evidence="2 3">cv. Jemalong A17</strain>
    </source>
</reference>
<reference evidence="1 3" key="2">
    <citation type="journal article" date="2014" name="BMC Genomics">
        <title>An improved genome release (version Mt4.0) for the model legume Medicago truncatula.</title>
        <authorList>
            <person name="Tang H."/>
            <person name="Krishnakumar V."/>
            <person name="Bidwell S."/>
            <person name="Rosen B."/>
            <person name="Chan A."/>
            <person name="Zhou S."/>
            <person name="Gentzbittel L."/>
            <person name="Childs K.L."/>
            <person name="Yandell M."/>
            <person name="Gundlach H."/>
            <person name="Mayer K.F."/>
            <person name="Schwartz D.C."/>
            <person name="Town C.D."/>
        </authorList>
    </citation>
    <scope>GENOME REANNOTATION</scope>
    <source>
        <strain evidence="2 3">cv. Jemalong A17</strain>
    </source>
</reference>
<evidence type="ECO:0000313" key="2">
    <source>
        <dbReference type="EnsemblPlants" id="AES60827"/>
    </source>
</evidence>
<reference evidence="2" key="3">
    <citation type="submission" date="2015-04" db="UniProtKB">
        <authorList>
            <consortium name="EnsemblPlants"/>
        </authorList>
    </citation>
    <scope>IDENTIFICATION</scope>
    <source>
        <strain evidence="2">cv. Jemalong A17</strain>
    </source>
</reference>
<accession>G7ICR9</accession>
<keyword evidence="3" id="KW-1185">Reference proteome</keyword>
<dbReference type="EnsemblPlants" id="AES60827">
    <property type="protein sequence ID" value="AES60827"/>
    <property type="gene ID" value="MTR_1g071330"/>
</dbReference>
<dbReference type="EMBL" id="CM001217">
    <property type="protein sequence ID" value="AES60827.1"/>
    <property type="molecule type" value="Genomic_DNA"/>
</dbReference>
<organism evidence="1 3">
    <name type="scientific">Medicago truncatula</name>
    <name type="common">Barrel medic</name>
    <name type="synonym">Medicago tribuloides</name>
    <dbReference type="NCBI Taxonomy" id="3880"/>
    <lineage>
        <taxon>Eukaryota</taxon>
        <taxon>Viridiplantae</taxon>
        <taxon>Streptophyta</taxon>
        <taxon>Embryophyta</taxon>
        <taxon>Tracheophyta</taxon>
        <taxon>Spermatophyta</taxon>
        <taxon>Magnoliopsida</taxon>
        <taxon>eudicotyledons</taxon>
        <taxon>Gunneridae</taxon>
        <taxon>Pentapetalae</taxon>
        <taxon>rosids</taxon>
        <taxon>fabids</taxon>
        <taxon>Fabales</taxon>
        <taxon>Fabaceae</taxon>
        <taxon>Papilionoideae</taxon>
        <taxon>50 kb inversion clade</taxon>
        <taxon>NPAAA clade</taxon>
        <taxon>Hologalegina</taxon>
        <taxon>IRL clade</taxon>
        <taxon>Trifolieae</taxon>
        <taxon>Medicago</taxon>
    </lineage>
</organism>
<dbReference type="Proteomes" id="UP000002051">
    <property type="component" value="Unassembled WGS sequence"/>
</dbReference>
<sequence>MMMRAENLAIEEPVNDVWPAWHGDQLLLLSLFHFHSSSVSLCMQNITELS</sequence>
<dbReference type="HOGENOM" id="CLU_3127304_0_0_1"/>
<name>G7ICR9_MEDTR</name>